<dbReference type="EMBL" id="MTPW01000001">
    <property type="protein sequence ID" value="PQJ32200.1"/>
    <property type="molecule type" value="Genomic_DNA"/>
</dbReference>
<keyword evidence="3" id="KW-1185">Reference proteome</keyword>
<sequence>MKLLVISDAPILSHISKKEAYAPYVKEMDLWLRHAGKVSFVCPTRYKRTLLTQPFQNQDFKVLPLRRLEFHNVIAALISLITIPYQTIVLWNAMRKADHIHLRCPGNLALLASMVQVTLPRKRKSVKYAGNFSPTASQPFSYRWQKRILSNTTLSKNIDLLVYGEWPNQSRNVKPFFTATYSEKDRKDFQKEFNEPLQFIFVGTLSVNKNPQSLMELVTELNHKGIRAQAHFYGDGPMMEELKVQSSEFQVEVSNVSSSESREQFQKDKTFYFYGNQPSDVVKRAYQNAHFSFLASQSEGWPKAVAESMWYGCIPISTPVSCVPWMLGVSGQNQIGSRGIIFKYVDQITRLIKELVDEKEKMATISHNAQRWSHEYTLEKFETEIIKLLQS</sequence>
<dbReference type="AlphaFoldDB" id="A0A2S7UC60"/>
<dbReference type="InterPro" id="IPR001296">
    <property type="entry name" value="Glyco_trans_1"/>
</dbReference>
<feature type="domain" description="Glycosyl transferase family 1" evidence="1">
    <location>
        <begin position="186"/>
        <end position="372"/>
    </location>
</feature>
<evidence type="ECO:0000313" key="2">
    <source>
        <dbReference type="EMBL" id="PQJ32200.1"/>
    </source>
</evidence>
<dbReference type="GO" id="GO:0016757">
    <property type="term" value="F:glycosyltransferase activity"/>
    <property type="evidence" value="ECO:0007669"/>
    <property type="project" value="InterPro"/>
</dbReference>
<gene>
    <name evidence="2" type="ORF">BST92_09795</name>
</gene>
<evidence type="ECO:0000313" key="3">
    <source>
        <dbReference type="Proteomes" id="UP000239747"/>
    </source>
</evidence>
<accession>A0A2S7UC60</accession>
<dbReference type="Proteomes" id="UP000239747">
    <property type="component" value="Unassembled WGS sequence"/>
</dbReference>
<dbReference type="Pfam" id="PF00534">
    <property type="entry name" value="Glycos_transf_1"/>
    <property type="match status" value="1"/>
</dbReference>
<dbReference type="PANTHER" id="PTHR12526">
    <property type="entry name" value="GLYCOSYLTRANSFERASE"/>
    <property type="match status" value="1"/>
</dbReference>
<proteinExistence type="predicted"/>
<keyword evidence="2" id="KW-0808">Transferase</keyword>
<protein>
    <submittedName>
        <fullName evidence="2">Glycosyl transferase family 1</fullName>
    </submittedName>
</protein>
<comment type="caution">
    <text evidence="2">The sequence shown here is derived from an EMBL/GenBank/DDBJ whole genome shotgun (WGS) entry which is preliminary data.</text>
</comment>
<reference evidence="2 3" key="1">
    <citation type="submission" date="2017-01" db="EMBL/GenBank/DDBJ databases">
        <title>Trade-off between light-utilization and light-protection in marine flavobacteria.</title>
        <authorList>
            <person name="Kumagai Y."/>
            <person name="Yoshizawa S."/>
            <person name="Kogure K."/>
            <person name="Iwasaki W."/>
        </authorList>
    </citation>
    <scope>NUCLEOTIDE SEQUENCE [LARGE SCALE GENOMIC DNA]</scope>
    <source>
        <strain evidence="2 3">KCTC 32109</strain>
    </source>
</reference>
<name>A0A2S7UC60_9FLAO</name>
<dbReference type="Gene3D" id="3.40.50.2000">
    <property type="entry name" value="Glycogen Phosphorylase B"/>
    <property type="match status" value="1"/>
</dbReference>
<dbReference type="RefSeq" id="WP_105071289.1">
    <property type="nucleotide sequence ID" value="NZ_MTPW01000001.1"/>
</dbReference>
<dbReference type="SUPFAM" id="SSF53756">
    <property type="entry name" value="UDP-Glycosyltransferase/glycogen phosphorylase"/>
    <property type="match status" value="1"/>
</dbReference>
<dbReference type="OrthoDB" id="1395864at2"/>
<evidence type="ECO:0000259" key="1">
    <source>
        <dbReference type="Pfam" id="PF00534"/>
    </source>
</evidence>
<organism evidence="2 3">
    <name type="scientific">Nonlabens arenilitoris</name>
    <dbReference type="NCBI Taxonomy" id="1217969"/>
    <lineage>
        <taxon>Bacteria</taxon>
        <taxon>Pseudomonadati</taxon>
        <taxon>Bacteroidota</taxon>
        <taxon>Flavobacteriia</taxon>
        <taxon>Flavobacteriales</taxon>
        <taxon>Flavobacteriaceae</taxon>
        <taxon>Nonlabens</taxon>
    </lineage>
</organism>